<feature type="compositionally biased region" description="Basic and acidic residues" evidence="1">
    <location>
        <begin position="51"/>
        <end position="73"/>
    </location>
</feature>
<gene>
    <name evidence="2" type="ORF">JCGZ_12822</name>
</gene>
<dbReference type="Proteomes" id="UP000027138">
    <property type="component" value="Unassembled WGS sequence"/>
</dbReference>
<keyword evidence="3" id="KW-1185">Reference proteome</keyword>
<proteinExistence type="predicted"/>
<dbReference type="EMBL" id="KK914536">
    <property type="protein sequence ID" value="KDP34293.1"/>
    <property type="molecule type" value="Genomic_DNA"/>
</dbReference>
<feature type="compositionally biased region" description="Basic and acidic residues" evidence="1">
    <location>
        <begin position="1"/>
        <end position="39"/>
    </location>
</feature>
<organism evidence="2 3">
    <name type="scientific">Jatropha curcas</name>
    <name type="common">Barbados nut</name>
    <dbReference type="NCBI Taxonomy" id="180498"/>
    <lineage>
        <taxon>Eukaryota</taxon>
        <taxon>Viridiplantae</taxon>
        <taxon>Streptophyta</taxon>
        <taxon>Embryophyta</taxon>
        <taxon>Tracheophyta</taxon>
        <taxon>Spermatophyta</taxon>
        <taxon>Magnoliopsida</taxon>
        <taxon>eudicotyledons</taxon>
        <taxon>Gunneridae</taxon>
        <taxon>Pentapetalae</taxon>
        <taxon>rosids</taxon>
        <taxon>fabids</taxon>
        <taxon>Malpighiales</taxon>
        <taxon>Euphorbiaceae</taxon>
        <taxon>Crotonoideae</taxon>
        <taxon>Jatropheae</taxon>
        <taxon>Jatropha</taxon>
    </lineage>
</organism>
<sequence length="125" mass="14401">MEPEKELGKEKGKEVGIETEEKKDFVDPGRNEPKTTGKEEEVEVEDASDVEIEKLEISDEEEKEPKTKAKKTSEYLSAQKSRTTMLNRMEKDLIKEHNRELDEAIKHGKAMVAHTQSLIESMEKR</sequence>
<protein>
    <submittedName>
        <fullName evidence="2">Uncharacterized protein</fullName>
    </submittedName>
</protein>
<evidence type="ECO:0000256" key="1">
    <source>
        <dbReference type="SAM" id="MobiDB-lite"/>
    </source>
</evidence>
<name>A0A067KH35_JATCU</name>
<feature type="compositionally biased region" description="Acidic residues" evidence="1">
    <location>
        <begin position="40"/>
        <end position="50"/>
    </location>
</feature>
<reference evidence="2 3" key="1">
    <citation type="journal article" date="2014" name="PLoS ONE">
        <title>Global Analysis of Gene Expression Profiles in Physic Nut (Jatropha curcas L.) Seedlings Exposed to Salt Stress.</title>
        <authorList>
            <person name="Zhang L."/>
            <person name="Zhang C."/>
            <person name="Wu P."/>
            <person name="Chen Y."/>
            <person name="Li M."/>
            <person name="Jiang H."/>
            <person name="Wu G."/>
        </authorList>
    </citation>
    <scope>NUCLEOTIDE SEQUENCE [LARGE SCALE GENOMIC DNA]</scope>
    <source>
        <strain evidence="3">cv. GZQX0401</strain>
        <tissue evidence="2">Young leaves</tissue>
    </source>
</reference>
<evidence type="ECO:0000313" key="2">
    <source>
        <dbReference type="EMBL" id="KDP34293.1"/>
    </source>
</evidence>
<dbReference type="AlphaFoldDB" id="A0A067KH35"/>
<evidence type="ECO:0000313" key="3">
    <source>
        <dbReference type="Proteomes" id="UP000027138"/>
    </source>
</evidence>
<feature type="region of interest" description="Disordered" evidence="1">
    <location>
        <begin position="1"/>
        <end position="78"/>
    </location>
</feature>
<accession>A0A067KH35</accession>